<evidence type="ECO:0000313" key="3">
    <source>
        <dbReference type="EMBL" id="WNO53681.1"/>
    </source>
</evidence>
<evidence type="ECO:0000259" key="2">
    <source>
        <dbReference type="Pfam" id="PF13144"/>
    </source>
</evidence>
<dbReference type="Gene3D" id="2.30.30.760">
    <property type="match status" value="1"/>
</dbReference>
<dbReference type="Pfam" id="PF13144">
    <property type="entry name" value="ChapFlgA"/>
    <property type="match status" value="1"/>
</dbReference>
<dbReference type="InterPro" id="IPR017585">
    <property type="entry name" value="SAF_FlgA"/>
</dbReference>
<evidence type="ECO:0000313" key="4">
    <source>
        <dbReference type="Proteomes" id="UP001302249"/>
    </source>
</evidence>
<evidence type="ECO:0000256" key="1">
    <source>
        <dbReference type="SAM" id="SignalP"/>
    </source>
</evidence>
<name>A0ABZ0BAH8_9SPHN</name>
<dbReference type="Proteomes" id="UP001302249">
    <property type="component" value="Chromosome"/>
</dbReference>
<protein>
    <submittedName>
        <fullName evidence="3">Flagella basal body P-ring formation protein FlgA</fullName>
    </submittedName>
</protein>
<accession>A0ABZ0BAH8</accession>
<dbReference type="EMBL" id="CP135076">
    <property type="protein sequence ID" value="WNO53681.1"/>
    <property type="molecule type" value="Genomic_DNA"/>
</dbReference>
<reference evidence="3 4" key="1">
    <citation type="submission" date="2023-09" db="EMBL/GenBank/DDBJ databases">
        <authorList>
            <person name="Rey-Velasco X."/>
        </authorList>
    </citation>
    <scope>NUCLEOTIDE SEQUENCE [LARGE SCALE GENOMIC DNA]</scope>
    <source>
        <strain evidence="3 4">W311</strain>
    </source>
</reference>
<keyword evidence="3" id="KW-0282">Flagellum</keyword>
<sequence length="178" mass="18877">MIRMLLPALLPVLLHAAPAAAQTAKFQDTEMLDSAVAQFTGKPIGEEGGARAAIDERLKLAPCPMPQFDWRGSFHDAVVVRCMAPAWRIYVPLNVTAPPDRSAAGPDAKAPEAVDVVKRNDPVTVQAGGAGFSITRNGIAMDDAPAGGRLRVRVERTEPPIQAVAVEPGLVRLPGWAD</sequence>
<feature type="chain" id="PRO_5046920599" evidence="1">
    <location>
        <begin position="22"/>
        <end position="178"/>
    </location>
</feature>
<keyword evidence="3" id="KW-0969">Cilium</keyword>
<proteinExistence type="predicted"/>
<keyword evidence="4" id="KW-1185">Reference proteome</keyword>
<organism evidence="3 4">
    <name type="scientific">Stakelama saccharophila</name>
    <dbReference type="NCBI Taxonomy" id="3075605"/>
    <lineage>
        <taxon>Bacteria</taxon>
        <taxon>Pseudomonadati</taxon>
        <taxon>Pseudomonadota</taxon>
        <taxon>Alphaproteobacteria</taxon>
        <taxon>Sphingomonadales</taxon>
        <taxon>Sphingomonadaceae</taxon>
        <taxon>Stakelama</taxon>
    </lineage>
</organism>
<gene>
    <name evidence="3" type="ORF">RPR59_14810</name>
</gene>
<dbReference type="RefSeq" id="WP_313915366.1">
    <property type="nucleotide sequence ID" value="NZ_CP135076.1"/>
</dbReference>
<keyword evidence="1" id="KW-0732">Signal</keyword>
<feature type="signal peptide" evidence="1">
    <location>
        <begin position="1"/>
        <end position="21"/>
    </location>
</feature>
<keyword evidence="3" id="KW-0966">Cell projection</keyword>
<feature type="domain" description="Flagella basal body P-ring formation protein FlgA SAF" evidence="2">
    <location>
        <begin position="112"/>
        <end position="172"/>
    </location>
</feature>